<dbReference type="Gene3D" id="3.60.10.10">
    <property type="entry name" value="Endonuclease/exonuclease/phosphatase"/>
    <property type="match status" value="1"/>
</dbReference>
<dbReference type="Proteomes" id="UP000219338">
    <property type="component" value="Unassembled WGS sequence"/>
</dbReference>
<sequence length="1176" mass="131326">MSTYHQMVPRSNFDVAVGGDCNSRIGRLLPSWPSSHPLPGCVLYRNSEDEKVNTRGCRLLQFCADYKLIPINGLSILRPATHSVSSFAHSSSAMTSFQKRGNSVVDYLLLSPPSLDCVQAVHVHPPHLDWSDHARISLRLETCCTMPDPLPPPPPPHTRNDLRDALSSLTSAIDQMLIDIVGSGVDACPDAVIPLYGNTYNPAAPHPVSVWVDATEVQGSAATSIIWQNHRHALLAGISLAISHAPPLSPLVLYVPSKSLIEDICLHAAQLTLHGSVAKDSDLFSILVTTIANRICPIHFRIPSEKSAPTSQAAYACQLARDVVCEHNATHGIFLGLVDCAPPSCAEDDLTSLKESGTPSDKVTSDLTSTRDTAQVGKPSPVDIPLPTDTDSDSESHRGRSKVQERMWSNLQQLVNCASGAHMWKLVRKWTDPHSDIPSIPLEDFGDTFRKRMNPDASSHHIDPVLKQMSDLLAASLPDRTQDNTPLRSFSRSLQTKDVDQGKDRMRVNGANAAAGVNEVSQRDVLTILTDDLVLFFNYCLEHNEIPHAWLLTLLATVPKADRDLSVPENYRVIGLQSCLLKLLTLIIDFRFNEWMKDANILPPSQNGFHHGNRTHNNSFILCTAVDQAHVQGHILYVAFVDLENAFPSTDLSTLWLKMRRLGVGGPIFDWIRHMYREMEYVVKVGDSCSDIFTSVLGVLAGDSLSPTLWNIYFSDFVIPDHPDDVVWNGVHISHVEHADDVALMSFSPEGLQHAVDHLDRWCRLNFMKISMPKTHLWTSPALLPEAIPSLTVAGEPLSYVMEYKFVGIRFNSSCPYMYDKHYKVKASQARVTKDIIFSRVENWVGSLPVKEGLSLYMAKVDPHLIAGCEIVLDVDLAVSEELRHTSSAFLCHLLGVHSKTVLAFAHAETGIVPLYYRHLILALRYLRYLLSLPEDHYAYLALQQSMALRRSHLPSWFGDIQRVLARLAPTLHIDYDALSEPTVTKLIIAVEGACLDGINEEINSKVKGAILRLSMRYIPGIHGLQPRRKTLARRAYLSVLIPAHRKALTCLFLSSHVLTVEVLRWSERYRPRISREWRLCRFCKIAVEDEIHALLHCTIAPGLAELHGRFLADTYAACPMLADTWDRLDDKDRLACLLQLPILDSRLAQYVHLVLELFRAMPMYVPPLSLWYTPL</sequence>
<proteinExistence type="predicted"/>
<dbReference type="OrthoDB" id="2940102at2759"/>
<evidence type="ECO:0000313" key="4">
    <source>
        <dbReference type="Proteomes" id="UP000219338"/>
    </source>
</evidence>
<dbReference type="STRING" id="47428.A0A284RYV7"/>
<gene>
    <name evidence="3" type="ORF">ARMOST_17403</name>
</gene>
<accession>A0A284RYV7</accession>
<dbReference type="PANTHER" id="PTHR47027:SF20">
    <property type="entry name" value="REVERSE TRANSCRIPTASE-LIKE PROTEIN WITH RNA-DIRECTED DNA POLYMERASE DOMAIN"/>
    <property type="match status" value="1"/>
</dbReference>
<dbReference type="AlphaFoldDB" id="A0A284RYV7"/>
<feature type="domain" description="Reverse transcriptase" evidence="2">
    <location>
        <begin position="558"/>
        <end position="809"/>
    </location>
</feature>
<dbReference type="CDD" id="cd01650">
    <property type="entry name" value="RT_nLTR_like"/>
    <property type="match status" value="1"/>
</dbReference>
<dbReference type="InterPro" id="IPR000477">
    <property type="entry name" value="RT_dom"/>
</dbReference>
<feature type="compositionally biased region" description="Basic and acidic residues" evidence="1">
    <location>
        <begin position="394"/>
        <end position="403"/>
    </location>
</feature>
<feature type="compositionally biased region" description="Polar residues" evidence="1">
    <location>
        <begin position="353"/>
        <end position="373"/>
    </location>
</feature>
<protein>
    <recommendedName>
        <fullName evidence="2">Reverse transcriptase domain-containing protein</fullName>
    </recommendedName>
</protein>
<evidence type="ECO:0000259" key="2">
    <source>
        <dbReference type="Pfam" id="PF00078"/>
    </source>
</evidence>
<dbReference type="PANTHER" id="PTHR47027">
    <property type="entry name" value="REVERSE TRANSCRIPTASE DOMAIN-CONTAINING PROTEIN"/>
    <property type="match status" value="1"/>
</dbReference>
<keyword evidence="4" id="KW-1185">Reference proteome</keyword>
<reference evidence="4" key="1">
    <citation type="journal article" date="2017" name="Nat. Ecol. Evol.">
        <title>Genome expansion and lineage-specific genetic innovations in the forest pathogenic fungi Armillaria.</title>
        <authorList>
            <person name="Sipos G."/>
            <person name="Prasanna A.N."/>
            <person name="Walter M.C."/>
            <person name="O'Connor E."/>
            <person name="Balint B."/>
            <person name="Krizsan K."/>
            <person name="Kiss B."/>
            <person name="Hess J."/>
            <person name="Varga T."/>
            <person name="Slot J."/>
            <person name="Riley R."/>
            <person name="Boka B."/>
            <person name="Rigling D."/>
            <person name="Barry K."/>
            <person name="Lee J."/>
            <person name="Mihaltcheva S."/>
            <person name="LaButti K."/>
            <person name="Lipzen A."/>
            <person name="Waldron R."/>
            <person name="Moloney N.M."/>
            <person name="Sperisen C."/>
            <person name="Kredics L."/>
            <person name="Vagvoelgyi C."/>
            <person name="Patrignani A."/>
            <person name="Fitzpatrick D."/>
            <person name="Nagy I."/>
            <person name="Doyle S."/>
            <person name="Anderson J.B."/>
            <person name="Grigoriev I.V."/>
            <person name="Gueldener U."/>
            <person name="Muensterkoetter M."/>
            <person name="Nagy L.G."/>
        </authorList>
    </citation>
    <scope>NUCLEOTIDE SEQUENCE [LARGE SCALE GENOMIC DNA]</scope>
    <source>
        <strain evidence="4">C18/9</strain>
    </source>
</reference>
<dbReference type="Pfam" id="PF00078">
    <property type="entry name" value="RVT_1"/>
    <property type="match status" value="1"/>
</dbReference>
<name>A0A284RYV7_ARMOS</name>
<organism evidence="3 4">
    <name type="scientific">Armillaria ostoyae</name>
    <name type="common">Armillaria root rot fungus</name>
    <dbReference type="NCBI Taxonomy" id="47428"/>
    <lineage>
        <taxon>Eukaryota</taxon>
        <taxon>Fungi</taxon>
        <taxon>Dikarya</taxon>
        <taxon>Basidiomycota</taxon>
        <taxon>Agaricomycotina</taxon>
        <taxon>Agaricomycetes</taxon>
        <taxon>Agaricomycetidae</taxon>
        <taxon>Agaricales</taxon>
        <taxon>Marasmiineae</taxon>
        <taxon>Physalacriaceae</taxon>
        <taxon>Armillaria</taxon>
    </lineage>
</organism>
<evidence type="ECO:0000256" key="1">
    <source>
        <dbReference type="SAM" id="MobiDB-lite"/>
    </source>
</evidence>
<dbReference type="InterPro" id="IPR036691">
    <property type="entry name" value="Endo/exonu/phosph_ase_sf"/>
</dbReference>
<dbReference type="EMBL" id="FUEG01000022">
    <property type="protein sequence ID" value="SJL13952.1"/>
    <property type="molecule type" value="Genomic_DNA"/>
</dbReference>
<evidence type="ECO:0000313" key="3">
    <source>
        <dbReference type="EMBL" id="SJL13952.1"/>
    </source>
</evidence>
<feature type="region of interest" description="Disordered" evidence="1">
    <location>
        <begin position="351"/>
        <end position="403"/>
    </location>
</feature>